<dbReference type="AlphaFoldDB" id="A0A1M6NQL2"/>
<dbReference type="STRING" id="1122189.SAMN02745165_03677"/>
<evidence type="ECO:0000313" key="3">
    <source>
        <dbReference type="EMBL" id="SHJ97906.1"/>
    </source>
</evidence>
<evidence type="ECO:0000259" key="2">
    <source>
        <dbReference type="PROSITE" id="PS50968"/>
    </source>
</evidence>
<keyword evidence="4" id="KW-1185">Reference proteome</keyword>
<accession>A0A1M6NQL2</accession>
<reference evidence="3 4" key="1">
    <citation type="submission" date="2016-11" db="EMBL/GenBank/DDBJ databases">
        <authorList>
            <person name="Jaros S."/>
            <person name="Januszkiewicz K."/>
            <person name="Wedrychowicz H."/>
        </authorList>
    </citation>
    <scope>NUCLEOTIDE SEQUENCE [LARGE SCALE GENOMIC DNA]</scope>
    <source>
        <strain evidence="3 4">DSM 5091</strain>
    </source>
</reference>
<dbReference type="SUPFAM" id="SSF51230">
    <property type="entry name" value="Single hybrid motif"/>
    <property type="match status" value="1"/>
</dbReference>
<dbReference type="PROSITE" id="PS50968">
    <property type="entry name" value="BIOTINYL_LIPOYL"/>
    <property type="match status" value="1"/>
</dbReference>
<dbReference type="CDD" id="cd06850">
    <property type="entry name" value="biotinyl_domain"/>
    <property type="match status" value="1"/>
</dbReference>
<dbReference type="EMBL" id="FQZT01000031">
    <property type="protein sequence ID" value="SHJ97906.1"/>
    <property type="molecule type" value="Genomic_DNA"/>
</dbReference>
<sequence>MEIKSKMPGSIIEVKVSVGDNLEAGSLILIMEALKMKQEIRSQEGGVVKELKVNTGDRVSPGQVLAIIE</sequence>
<dbReference type="PANTHER" id="PTHR45266">
    <property type="entry name" value="OXALOACETATE DECARBOXYLASE ALPHA CHAIN"/>
    <property type="match status" value="1"/>
</dbReference>
<evidence type="ECO:0000313" key="4">
    <source>
        <dbReference type="Proteomes" id="UP000184171"/>
    </source>
</evidence>
<evidence type="ECO:0000256" key="1">
    <source>
        <dbReference type="ARBA" id="ARBA00023267"/>
    </source>
</evidence>
<name>A0A1M6NQL2_MALRU</name>
<dbReference type="OrthoDB" id="9812676at2"/>
<dbReference type="Pfam" id="PF00364">
    <property type="entry name" value="Biotin_lipoyl"/>
    <property type="match status" value="1"/>
</dbReference>
<keyword evidence="1" id="KW-0092">Biotin</keyword>
<dbReference type="Gene3D" id="2.40.50.100">
    <property type="match status" value="1"/>
</dbReference>
<proteinExistence type="predicted"/>
<dbReference type="InterPro" id="IPR011053">
    <property type="entry name" value="Single_hybrid_motif"/>
</dbReference>
<organism evidence="3 4">
    <name type="scientific">Malonomonas rubra DSM 5091</name>
    <dbReference type="NCBI Taxonomy" id="1122189"/>
    <lineage>
        <taxon>Bacteria</taxon>
        <taxon>Pseudomonadati</taxon>
        <taxon>Thermodesulfobacteriota</taxon>
        <taxon>Desulfuromonadia</taxon>
        <taxon>Desulfuromonadales</taxon>
        <taxon>Geopsychrobacteraceae</taxon>
        <taxon>Malonomonas</taxon>
    </lineage>
</organism>
<protein>
    <submittedName>
        <fullName evidence="3">Acetyl-CoA carboxylase biotin carboxyl carrier protein</fullName>
    </submittedName>
</protein>
<dbReference type="PANTHER" id="PTHR45266:SF3">
    <property type="entry name" value="OXALOACETATE DECARBOXYLASE ALPHA CHAIN"/>
    <property type="match status" value="1"/>
</dbReference>
<dbReference type="Proteomes" id="UP000184171">
    <property type="component" value="Unassembled WGS sequence"/>
</dbReference>
<dbReference type="InterPro" id="IPR000089">
    <property type="entry name" value="Biotin_lipoyl"/>
</dbReference>
<feature type="domain" description="Lipoyl-binding" evidence="2">
    <location>
        <begin position="1"/>
        <end position="69"/>
    </location>
</feature>
<dbReference type="SMR" id="A0A1M6NQL2"/>
<dbReference type="RefSeq" id="WP_072910172.1">
    <property type="nucleotide sequence ID" value="NZ_FQZT01000031.1"/>
</dbReference>
<gene>
    <name evidence="3" type="ORF">SAMN02745165_03677</name>
</gene>
<dbReference type="InterPro" id="IPR050709">
    <property type="entry name" value="Biotin_Carboxyl_Carrier/Decarb"/>
</dbReference>